<dbReference type="Proteomes" id="UP000254181">
    <property type="component" value="Unassembled WGS sequence"/>
</dbReference>
<dbReference type="EC" id="3.4.21.-" evidence="1"/>
<evidence type="ECO:0000313" key="1">
    <source>
        <dbReference type="EMBL" id="STP21848.1"/>
    </source>
</evidence>
<dbReference type="Pfam" id="PF05594">
    <property type="entry name" value="Fil_haemagg"/>
    <property type="match status" value="1"/>
</dbReference>
<evidence type="ECO:0000313" key="2">
    <source>
        <dbReference type="Proteomes" id="UP000254181"/>
    </source>
</evidence>
<protein>
    <submittedName>
        <fullName evidence="1">Putative member of ShlA/HecA/FhaA exoprotein family</fullName>
        <ecNumber evidence="1">3.4.21.-</ecNumber>
    </submittedName>
</protein>
<dbReference type="EMBL" id="UGEM01000004">
    <property type="protein sequence ID" value="STP21848.1"/>
    <property type="molecule type" value="Genomic_DNA"/>
</dbReference>
<name>A0A377KBG4_ECOLX</name>
<accession>A0A377KBG4</accession>
<proteinExistence type="predicted"/>
<reference evidence="1 2" key="1">
    <citation type="submission" date="2018-06" db="EMBL/GenBank/DDBJ databases">
        <authorList>
            <consortium name="Pathogen Informatics"/>
            <person name="Doyle S."/>
        </authorList>
    </citation>
    <scope>NUCLEOTIDE SEQUENCE [LARGE SCALE GENOMIC DNA]</scope>
    <source>
        <strain evidence="1 2">NCTC9075</strain>
    </source>
</reference>
<dbReference type="GO" id="GO:0016787">
    <property type="term" value="F:hydrolase activity"/>
    <property type="evidence" value="ECO:0007669"/>
    <property type="project" value="UniProtKB-KW"/>
</dbReference>
<keyword evidence="1" id="KW-0378">Hydrolase</keyword>
<sequence>MPPAVPTLKEPRWNNTGTLQGADLLVNYHTFSNSGTLLGTSGLGVKGSSLLQNGTGRLYSAGNLLLDAQDFSGQGQVVATGDVTLKLIAALTNHGTLAAGKTLSVTSQNAITNGGVMQGDAMVLGAGEAFTNNGTLTAGKGNSVFSAQRLFLNAPGSLQAVAM</sequence>
<gene>
    <name evidence="1" type="ORF">NCTC9075_05310</name>
</gene>
<dbReference type="InterPro" id="IPR008619">
    <property type="entry name" value="Filamentous_hemagglutn_rpt"/>
</dbReference>
<organism evidence="1 2">
    <name type="scientific">Escherichia coli</name>
    <dbReference type="NCBI Taxonomy" id="562"/>
    <lineage>
        <taxon>Bacteria</taxon>
        <taxon>Pseudomonadati</taxon>
        <taxon>Pseudomonadota</taxon>
        <taxon>Gammaproteobacteria</taxon>
        <taxon>Enterobacterales</taxon>
        <taxon>Enterobacteriaceae</taxon>
        <taxon>Escherichia</taxon>
    </lineage>
</organism>
<dbReference type="AlphaFoldDB" id="A0A377KBG4"/>